<evidence type="ECO:0000256" key="1">
    <source>
        <dbReference type="SAM" id="MobiDB-lite"/>
    </source>
</evidence>
<dbReference type="Proteomes" id="UP001412067">
    <property type="component" value="Unassembled WGS sequence"/>
</dbReference>
<feature type="compositionally biased region" description="Pro residues" evidence="1">
    <location>
        <begin position="151"/>
        <end position="160"/>
    </location>
</feature>
<accession>A0ABR2M6N2</accession>
<reference evidence="2 3" key="1">
    <citation type="journal article" date="2022" name="Nat. Plants">
        <title>Genomes of leafy and leafless Platanthera orchids illuminate the evolution of mycoheterotrophy.</title>
        <authorList>
            <person name="Li M.H."/>
            <person name="Liu K.W."/>
            <person name="Li Z."/>
            <person name="Lu H.C."/>
            <person name="Ye Q.L."/>
            <person name="Zhang D."/>
            <person name="Wang J.Y."/>
            <person name="Li Y.F."/>
            <person name="Zhong Z.M."/>
            <person name="Liu X."/>
            <person name="Yu X."/>
            <person name="Liu D.K."/>
            <person name="Tu X.D."/>
            <person name="Liu B."/>
            <person name="Hao Y."/>
            <person name="Liao X.Y."/>
            <person name="Jiang Y.T."/>
            <person name="Sun W.H."/>
            <person name="Chen J."/>
            <person name="Chen Y.Q."/>
            <person name="Ai Y."/>
            <person name="Zhai J.W."/>
            <person name="Wu S.S."/>
            <person name="Zhou Z."/>
            <person name="Hsiao Y.Y."/>
            <person name="Wu W.L."/>
            <person name="Chen Y.Y."/>
            <person name="Lin Y.F."/>
            <person name="Hsu J.L."/>
            <person name="Li C.Y."/>
            <person name="Wang Z.W."/>
            <person name="Zhao X."/>
            <person name="Zhong W.Y."/>
            <person name="Ma X.K."/>
            <person name="Ma L."/>
            <person name="Huang J."/>
            <person name="Chen G.Z."/>
            <person name="Huang M.Z."/>
            <person name="Huang L."/>
            <person name="Peng D.H."/>
            <person name="Luo Y.B."/>
            <person name="Zou S.Q."/>
            <person name="Chen S.P."/>
            <person name="Lan S."/>
            <person name="Tsai W.C."/>
            <person name="Van de Peer Y."/>
            <person name="Liu Z.J."/>
        </authorList>
    </citation>
    <scope>NUCLEOTIDE SEQUENCE [LARGE SCALE GENOMIC DNA]</scope>
    <source>
        <strain evidence="2">Lor288</strain>
    </source>
</reference>
<evidence type="ECO:0000313" key="3">
    <source>
        <dbReference type="Proteomes" id="UP001412067"/>
    </source>
</evidence>
<keyword evidence="3" id="KW-1185">Reference proteome</keyword>
<feature type="region of interest" description="Disordered" evidence="1">
    <location>
        <begin position="130"/>
        <end position="165"/>
    </location>
</feature>
<dbReference type="EMBL" id="JBBWWR010000011">
    <property type="protein sequence ID" value="KAK8959572.1"/>
    <property type="molecule type" value="Genomic_DNA"/>
</dbReference>
<evidence type="ECO:0000313" key="2">
    <source>
        <dbReference type="EMBL" id="KAK8959572.1"/>
    </source>
</evidence>
<feature type="compositionally biased region" description="Low complexity" evidence="1">
    <location>
        <begin position="130"/>
        <end position="143"/>
    </location>
</feature>
<protein>
    <submittedName>
        <fullName evidence="2">Uncharacterized protein</fullName>
    </submittedName>
</protein>
<organism evidence="2 3">
    <name type="scientific">Platanthera guangdongensis</name>
    <dbReference type="NCBI Taxonomy" id="2320717"/>
    <lineage>
        <taxon>Eukaryota</taxon>
        <taxon>Viridiplantae</taxon>
        <taxon>Streptophyta</taxon>
        <taxon>Embryophyta</taxon>
        <taxon>Tracheophyta</taxon>
        <taxon>Spermatophyta</taxon>
        <taxon>Magnoliopsida</taxon>
        <taxon>Liliopsida</taxon>
        <taxon>Asparagales</taxon>
        <taxon>Orchidaceae</taxon>
        <taxon>Orchidoideae</taxon>
        <taxon>Orchideae</taxon>
        <taxon>Orchidinae</taxon>
        <taxon>Platanthera</taxon>
    </lineage>
</organism>
<comment type="caution">
    <text evidence="2">The sequence shown here is derived from an EMBL/GenBank/DDBJ whole genome shotgun (WGS) entry which is preliminary data.</text>
</comment>
<gene>
    <name evidence="2" type="ORF">KSP40_PGU009085</name>
</gene>
<proteinExistence type="predicted"/>
<sequence length="253" mass="28519">MEGNGKVYLLEITGDCSTPTEMADLHSAKKWVGEMDIASRNCKRENSVAGEAYLRRRCWPRCRRRGPVLFFAGEKYRWEKLSEESTPFRFSFPEPYDASSRRVTVAGASLKIRRPLHLIYSTHPPAYSASPIPATPASSPNSPIESQKSPPLAPDSPPETLPKADVGVFLPSTTLPPRFPMTFSTEAGFDVALMIPRDFFCEEQHGNDGVVRQRGMKKNRLAREWSMELLGSRVYDLVASGKKWLIREGRRKD</sequence>
<name>A0ABR2M6N2_9ASPA</name>